<evidence type="ECO:0000256" key="6">
    <source>
        <dbReference type="PROSITE-ProRule" id="PRU00708"/>
    </source>
</evidence>
<dbReference type="InterPro" id="IPR002885">
    <property type="entry name" value="PPR_rpt"/>
</dbReference>
<dbReference type="Proteomes" id="UP000796880">
    <property type="component" value="Unassembled WGS sequence"/>
</dbReference>
<evidence type="ECO:0008006" key="9">
    <source>
        <dbReference type="Google" id="ProtNLM"/>
    </source>
</evidence>
<accession>A0A8K0H1X6</accession>
<dbReference type="Pfam" id="PF01535">
    <property type="entry name" value="PPR"/>
    <property type="match status" value="5"/>
</dbReference>
<evidence type="ECO:0000256" key="5">
    <source>
        <dbReference type="ARBA" id="ARBA00023128"/>
    </source>
</evidence>
<dbReference type="GO" id="GO:0003729">
    <property type="term" value="F:mRNA binding"/>
    <property type="evidence" value="ECO:0007669"/>
    <property type="project" value="UniProtKB-ARBA"/>
</dbReference>
<comment type="similarity">
    <text evidence="2">Belongs to the PPR family. P subfamily.</text>
</comment>
<dbReference type="GO" id="GO:0005739">
    <property type="term" value="C:mitochondrion"/>
    <property type="evidence" value="ECO:0007669"/>
    <property type="project" value="UniProtKB-SubCell"/>
</dbReference>
<dbReference type="PROSITE" id="PS51375">
    <property type="entry name" value="PPR"/>
    <property type="match status" value="2"/>
</dbReference>
<evidence type="ECO:0000256" key="4">
    <source>
        <dbReference type="ARBA" id="ARBA00022946"/>
    </source>
</evidence>
<dbReference type="Gene3D" id="1.25.40.10">
    <property type="entry name" value="Tetratricopeptide repeat domain"/>
    <property type="match status" value="3"/>
</dbReference>
<evidence type="ECO:0000313" key="7">
    <source>
        <dbReference type="EMBL" id="KAF3444145.1"/>
    </source>
</evidence>
<keyword evidence="8" id="KW-1185">Reference proteome</keyword>
<comment type="subcellular location">
    <subcellularLocation>
        <location evidence="1">Mitochondrion</location>
    </subcellularLocation>
</comment>
<dbReference type="PANTHER" id="PTHR45717">
    <property type="entry name" value="OS12G0527900 PROTEIN"/>
    <property type="match status" value="1"/>
</dbReference>
<dbReference type="SUPFAM" id="SSF48452">
    <property type="entry name" value="TPR-like"/>
    <property type="match status" value="1"/>
</dbReference>
<proteinExistence type="inferred from homology"/>
<evidence type="ECO:0000256" key="1">
    <source>
        <dbReference type="ARBA" id="ARBA00004173"/>
    </source>
</evidence>
<dbReference type="AlphaFoldDB" id="A0A8K0H1X6"/>
<keyword evidence="5" id="KW-0496">Mitochondrion</keyword>
<gene>
    <name evidence="7" type="ORF">FNV43_RR13835</name>
</gene>
<evidence type="ECO:0000256" key="2">
    <source>
        <dbReference type="ARBA" id="ARBA00007626"/>
    </source>
</evidence>
<dbReference type="InterPro" id="IPR011990">
    <property type="entry name" value="TPR-like_helical_dom_sf"/>
</dbReference>
<organism evidence="7 8">
    <name type="scientific">Rhamnella rubrinervis</name>
    <dbReference type="NCBI Taxonomy" id="2594499"/>
    <lineage>
        <taxon>Eukaryota</taxon>
        <taxon>Viridiplantae</taxon>
        <taxon>Streptophyta</taxon>
        <taxon>Embryophyta</taxon>
        <taxon>Tracheophyta</taxon>
        <taxon>Spermatophyta</taxon>
        <taxon>Magnoliopsida</taxon>
        <taxon>eudicotyledons</taxon>
        <taxon>Gunneridae</taxon>
        <taxon>Pentapetalae</taxon>
        <taxon>rosids</taxon>
        <taxon>fabids</taxon>
        <taxon>Rosales</taxon>
        <taxon>Rhamnaceae</taxon>
        <taxon>rhamnoid group</taxon>
        <taxon>Rhamneae</taxon>
        <taxon>Rhamnella</taxon>
    </lineage>
</organism>
<keyword evidence="4" id="KW-0809">Transit peptide</keyword>
<feature type="repeat" description="PPR" evidence="6">
    <location>
        <begin position="146"/>
        <end position="180"/>
    </location>
</feature>
<dbReference type="FunFam" id="1.25.40.10:FF:000385">
    <property type="entry name" value="Pentatricopeptide repeat-containing protein mitochondrial"/>
    <property type="match status" value="1"/>
</dbReference>
<dbReference type="EMBL" id="VOIH02000006">
    <property type="protein sequence ID" value="KAF3444145.1"/>
    <property type="molecule type" value="Genomic_DNA"/>
</dbReference>
<dbReference type="NCBIfam" id="TIGR00756">
    <property type="entry name" value="PPR"/>
    <property type="match status" value="3"/>
</dbReference>
<name>A0A8K0H1X6_9ROSA</name>
<sequence>MKLHCVSKLVQFPVQTHHCNSRVLTSLFSTKTPSRPSSSSSSFFSDSLFNRLRVIRDPKASILPVLQQWVNEKRPLDRRELRYLVRIMKDFRRYNHALEISHWMTDNRYFDMLPSDAAIRLELIHIVHGIEKAENYFNNISNKLRTYNAYGALLHSYVRENSVDKAEAIMHEMRKMGLAKSSFAYNILINLYSQNGQHDKIDNLMREMENDGITYDKYTLRNRMAAYVAASNILGMEKILNRMENDPCIMIDWKVYSVAANGYLKAGSIKKAFVMLQKMEELMPYERRKAALEYLLSLYASTGRKEELYRVWNTYKTSNDVMDRPYSCMITSLAKLDDIEGAEKIFEEWESECTTYDFRVLNRLLVAYCKEGLLEKAESLAMKTAEGRTPYASTWNVLAIGYLENKQMPKAVEMLKKALSVGRKGWMPNRVTLEACLDYLKGQGDSKGMEEIIGLLKELGSFDEDIYEKLLT</sequence>
<dbReference type="OrthoDB" id="1890565at2759"/>
<evidence type="ECO:0000256" key="3">
    <source>
        <dbReference type="ARBA" id="ARBA00022737"/>
    </source>
</evidence>
<evidence type="ECO:0000313" key="8">
    <source>
        <dbReference type="Proteomes" id="UP000796880"/>
    </source>
</evidence>
<comment type="caution">
    <text evidence="7">The sequence shown here is derived from an EMBL/GenBank/DDBJ whole genome shotgun (WGS) entry which is preliminary data.</text>
</comment>
<reference evidence="7" key="1">
    <citation type="submission" date="2020-03" db="EMBL/GenBank/DDBJ databases">
        <title>A high-quality chromosome-level genome assembly of a woody plant with both climbing and erect habits, Rhamnella rubrinervis.</title>
        <authorList>
            <person name="Lu Z."/>
            <person name="Yang Y."/>
            <person name="Zhu X."/>
            <person name="Sun Y."/>
        </authorList>
    </citation>
    <scope>NUCLEOTIDE SEQUENCE</scope>
    <source>
        <strain evidence="7">BYM</strain>
        <tissue evidence="7">Leaf</tissue>
    </source>
</reference>
<feature type="repeat" description="PPR" evidence="6">
    <location>
        <begin position="181"/>
        <end position="215"/>
    </location>
</feature>
<dbReference type="PANTHER" id="PTHR45717:SF6">
    <property type="entry name" value="PENTACOTRIPEPTIDE-REPEAT REGION OF PRORP DOMAIN-CONTAINING PROTEIN"/>
    <property type="match status" value="1"/>
</dbReference>
<dbReference type="Pfam" id="PF13041">
    <property type="entry name" value="PPR_2"/>
    <property type="match status" value="1"/>
</dbReference>
<keyword evidence="3" id="KW-0677">Repeat</keyword>
<protein>
    <recommendedName>
        <fullName evidence="9">Pentatricopeptide repeat-containing protein</fullName>
    </recommendedName>
</protein>